<protein>
    <submittedName>
        <fullName evidence="2">Uncharacterized protein</fullName>
    </submittedName>
</protein>
<evidence type="ECO:0000313" key="3">
    <source>
        <dbReference type="Proteomes" id="UP001159641"/>
    </source>
</evidence>
<comment type="caution">
    <text evidence="2">The sequence shown here is derived from an EMBL/GenBank/DDBJ whole genome shotgun (WGS) entry which is preliminary data.</text>
</comment>
<gene>
    <name evidence="2" type="ORF">J1605_004210</name>
</gene>
<reference evidence="2 3" key="1">
    <citation type="submission" date="2022-11" db="EMBL/GenBank/DDBJ databases">
        <title>Whole genome sequence of Eschrichtius robustus ER-17-0199.</title>
        <authorList>
            <person name="Bruniche-Olsen A."/>
            <person name="Black A.N."/>
            <person name="Fields C.J."/>
            <person name="Walden K."/>
            <person name="Dewoody J.A."/>
        </authorList>
    </citation>
    <scope>NUCLEOTIDE SEQUENCE [LARGE SCALE GENOMIC DNA]</scope>
    <source>
        <strain evidence="2">ER-17-0199</strain>
        <tissue evidence="2">Blubber</tissue>
    </source>
</reference>
<dbReference type="AlphaFoldDB" id="A0AB34HKH2"/>
<feature type="region of interest" description="Disordered" evidence="1">
    <location>
        <begin position="53"/>
        <end position="90"/>
    </location>
</feature>
<accession>A0AB34HKH2</accession>
<feature type="compositionally biased region" description="Pro residues" evidence="1">
    <location>
        <begin position="15"/>
        <end position="27"/>
    </location>
</feature>
<sequence>MAGHTQQPSGRGNPGPAPSPSPGPGPGPGASERVALKKEIGLVSACTIIIGERARGGRVPGAVGPKAHGGSEQGAPLSGRAYRSETVERG</sequence>
<dbReference type="EMBL" id="JAIQCJ010001271">
    <property type="protein sequence ID" value="KAJ8791405.1"/>
    <property type="molecule type" value="Genomic_DNA"/>
</dbReference>
<proteinExistence type="predicted"/>
<feature type="region of interest" description="Disordered" evidence="1">
    <location>
        <begin position="1"/>
        <end position="32"/>
    </location>
</feature>
<keyword evidence="3" id="KW-1185">Reference proteome</keyword>
<evidence type="ECO:0000256" key="1">
    <source>
        <dbReference type="SAM" id="MobiDB-lite"/>
    </source>
</evidence>
<evidence type="ECO:0000313" key="2">
    <source>
        <dbReference type="EMBL" id="KAJ8791405.1"/>
    </source>
</evidence>
<name>A0AB34HKH2_ESCRO</name>
<organism evidence="2 3">
    <name type="scientific">Eschrichtius robustus</name>
    <name type="common">California gray whale</name>
    <name type="synonym">Eschrichtius gibbosus</name>
    <dbReference type="NCBI Taxonomy" id="9764"/>
    <lineage>
        <taxon>Eukaryota</taxon>
        <taxon>Metazoa</taxon>
        <taxon>Chordata</taxon>
        <taxon>Craniata</taxon>
        <taxon>Vertebrata</taxon>
        <taxon>Euteleostomi</taxon>
        <taxon>Mammalia</taxon>
        <taxon>Eutheria</taxon>
        <taxon>Laurasiatheria</taxon>
        <taxon>Artiodactyla</taxon>
        <taxon>Whippomorpha</taxon>
        <taxon>Cetacea</taxon>
        <taxon>Mysticeti</taxon>
        <taxon>Eschrichtiidae</taxon>
        <taxon>Eschrichtius</taxon>
    </lineage>
</organism>
<dbReference type="Proteomes" id="UP001159641">
    <property type="component" value="Unassembled WGS sequence"/>
</dbReference>